<dbReference type="PANTHER" id="PTHR40590">
    <property type="entry name" value="CYTOPLASMIC PROTEIN-RELATED"/>
    <property type="match status" value="1"/>
</dbReference>
<proteinExistence type="predicted"/>
<reference evidence="1" key="1">
    <citation type="submission" date="2019-08" db="EMBL/GenBank/DDBJ databases">
        <authorList>
            <person name="Kucharzyk K."/>
            <person name="Murdoch R.W."/>
            <person name="Higgins S."/>
            <person name="Loffler F."/>
        </authorList>
    </citation>
    <scope>NUCLEOTIDE SEQUENCE</scope>
</reference>
<evidence type="ECO:0008006" key="2">
    <source>
        <dbReference type="Google" id="ProtNLM"/>
    </source>
</evidence>
<accession>A0A644W6F8</accession>
<dbReference type="CDD" id="cd14789">
    <property type="entry name" value="Tiki"/>
    <property type="match status" value="1"/>
</dbReference>
<dbReference type="PANTHER" id="PTHR40590:SF1">
    <property type="entry name" value="CYTOPLASMIC PROTEIN"/>
    <property type="match status" value="1"/>
</dbReference>
<dbReference type="EMBL" id="VSSQ01000650">
    <property type="protein sequence ID" value="MPL99168.1"/>
    <property type="molecule type" value="Genomic_DNA"/>
</dbReference>
<dbReference type="AlphaFoldDB" id="A0A644W6F8"/>
<gene>
    <name evidence="1" type="ORF">SDC9_45384</name>
</gene>
<dbReference type="Pfam" id="PF01963">
    <property type="entry name" value="TraB_PrgY_gumN"/>
    <property type="match status" value="1"/>
</dbReference>
<organism evidence="1">
    <name type="scientific">bioreactor metagenome</name>
    <dbReference type="NCBI Taxonomy" id="1076179"/>
    <lineage>
        <taxon>unclassified sequences</taxon>
        <taxon>metagenomes</taxon>
        <taxon>ecological metagenomes</taxon>
    </lineage>
</organism>
<sequence length="1232" mass="141885">MKKSVRAIILVLCMLSAQLLLAQTDKPKALLYQISGNGLTKPSYLYGTMHVSNKIAYNLSDSFFIALKSVDMVALEINPDSFMNYSMKYILNYVSPSVRYEADYGNFYKKVGKLPELDLDVLRDMLADIDQLSNYLMFRRSSFTMNYEEGTYLDLFIYQSGKKLKKNIGHVEDYNESNELEVMSYQPDPNGDDDDYYYNYDYDPEAKPMDEQVDDAYRNRDIALIDSLMRKTSTKNHYKYFLVERNKNQADALAELMKTQSVFCGVGVAHLGGDSGVVNLLRMKGYTVSPVTQKSSRNTHKMVDKMSDVDYPLTFSTFVAEDSLFSVSMPGDVYTVYADNSELMYYCPEMVNGAYYQIVRIRTKEQFSGMTKENRLHMIDSLLYEAMPGKITSKKEISTKDGMKGFDVISETPNSNWIRTQIYASENEILIFKVRGEGKYALEKNGNTFFTSLRFANQRSESYSTYVNPSLAIQLDMPDNRISHELYNTGIRSRTPQLLRLEAFDQAGKQHYRFILAGLHDFTYLESDTFELKAIIKEFFDDLDIEDYKDTIGRNGADMFAEGRASKDGINYFVRTLLKGPSYAVLAFSSPDSAAPEKYFNSFRWTGYQYRDGFSDVTDTSMYFTSRTILNDVNVFSRTLYNRSRSTSSMFFGSTSLFPTKKALTLYGTNVSETFSSSETPEFVEVSFKRFPKYLSYDSTSLSFLNSSSGYYYSSNPYREMVKKTIRQDSTGSQREYYYCYSDTGVSRVIHVKHFLKDGALYTIKALCDSTEGLTGWTKEFFDNFRPSDTTFGTSIFQSKGSVFLDDFVSSDSLTKAIAREVESSVEFDESCADKLISFLKSDDFRKLNEEDRENILDYIDEIKSPELTDVLSDLYKELVDSVSLQHSILSVLSHQMTRKSFDTVLELMEFDIPLADNYESFSDIYAPMYDSLELARTMFPALLEFTRYPEHRKYIYGLLLALRSKEMVPQSMITTNYKTILADANEEFKRAKTEGLSSSNTYEIYDWLNAFATDLPEVKKEKIDTVCFEIRNANLFEVLMQLLITDYGSNKQTREFFSKVLNTRQDDILYSTILVMEKSGIPVHDSIWTSLSKKPEMVVDVYKYLNRKGRTNLMDQSSLTQQFFAYSKIYNSYNKEDSIVFLKSSTETIGDKTGIVYYFKAKRDGDKIWRLAYSGPYPADGSVVVKVQLTKTRDENIGKKSDGEEEINKVRKSFYYFNRPRAKESYYGDYY</sequence>
<protein>
    <recommendedName>
        <fullName evidence="2">TraB/GumN family protein</fullName>
    </recommendedName>
</protein>
<dbReference type="InterPro" id="IPR047111">
    <property type="entry name" value="YbaP-like"/>
</dbReference>
<name>A0A644W6F8_9ZZZZ</name>
<comment type="caution">
    <text evidence="1">The sequence shown here is derived from an EMBL/GenBank/DDBJ whole genome shotgun (WGS) entry which is preliminary data.</text>
</comment>
<evidence type="ECO:0000313" key="1">
    <source>
        <dbReference type="EMBL" id="MPL99168.1"/>
    </source>
</evidence>
<dbReference type="InterPro" id="IPR002816">
    <property type="entry name" value="TraB/PrgY/GumN_fam"/>
</dbReference>